<feature type="compositionally biased region" description="Polar residues" evidence="5">
    <location>
        <begin position="41"/>
        <end position="51"/>
    </location>
</feature>
<feature type="compositionally biased region" description="Polar residues" evidence="5">
    <location>
        <begin position="106"/>
        <end position="116"/>
    </location>
</feature>
<dbReference type="InterPro" id="IPR036397">
    <property type="entry name" value="RNaseH_sf"/>
</dbReference>
<dbReference type="GO" id="GO:0004527">
    <property type="term" value="F:exonuclease activity"/>
    <property type="evidence" value="ECO:0007669"/>
    <property type="project" value="UniProtKB-KW"/>
</dbReference>
<keyword evidence="4" id="KW-0269">Exonuclease</keyword>
<protein>
    <recommendedName>
        <fullName evidence="6">Exonuclease domain-containing protein</fullName>
    </recommendedName>
</protein>
<dbReference type="EMBL" id="NKHZ01000057">
    <property type="protein sequence ID" value="PNS16417.1"/>
    <property type="molecule type" value="Genomic_DNA"/>
</dbReference>
<evidence type="ECO:0000256" key="4">
    <source>
        <dbReference type="ARBA" id="ARBA00022839"/>
    </source>
</evidence>
<accession>A0A2K1QMQ2</accession>
<dbReference type="SUPFAM" id="SSF53098">
    <property type="entry name" value="Ribonuclease H-like"/>
    <property type="match status" value="1"/>
</dbReference>
<dbReference type="PANTHER" id="PTHR12801:SF112">
    <property type="entry name" value="RNA EXONUCLEASE 3"/>
    <property type="match status" value="1"/>
</dbReference>
<feature type="region of interest" description="Disordered" evidence="5">
    <location>
        <begin position="41"/>
        <end position="144"/>
    </location>
</feature>
<dbReference type="InterPro" id="IPR012337">
    <property type="entry name" value="RNaseH-like_sf"/>
</dbReference>
<evidence type="ECO:0000256" key="5">
    <source>
        <dbReference type="SAM" id="MobiDB-lite"/>
    </source>
</evidence>
<dbReference type="Gene3D" id="3.30.420.10">
    <property type="entry name" value="Ribonuclease H-like superfamily/Ribonuclease H"/>
    <property type="match status" value="1"/>
</dbReference>
<sequence length="634" mass="69713">MFTTTGLFRTVPCPKQGDCDVLNCIFSHTSGVTTLASDISASKQVIHSPTSGDIAEPATKRRRINGDGPLAKVNGLTKPAASAGPLIPPSKPDSSSQYDDNKTKQHSIPKSLSRTVSPPPKATTKATKVGVPNENGTAKAKPTKKEALNPRMLASAPTGHDKRTLYLKYLHEQMNRLNKLVLASDKVDKDAMLLDEQELIKASLDEERQLAFDNPTVYANVIKQRIGVYKKMSLEDWITHVKTRVFAARQSTADVKTTAKPIITNLSERQEASILVHLNASKETLSKLGFVLSPPTDLDIEVQQTLVAQSAHYEVCDRCKTRFQVFPTRRETDGVLTTNGPCTHHWGKMRYPKREKTDKITGSKDPVYICCGEPLNAPGCTSSESHVYKLVEPARMASVIKFVETPHNPEPRLDPKGRPVKAVTFDCEMGYTVYGLELIRLTAVTWPDGGELIDVLVQPKGTILDFNTRFSGVDADDFKQAGTWTSDIPPLPIRGHPALPEHTKKARLPLVPDPESARAILCSYITPETPLLGHALENDMNSVRLCHPTIVDTIALFPHPKGLPIRYGLKQLTLMHLGRDIQTGGAAGHDSLEDARATGDLVRVKVGKTWADMQKKGWTWKGDELIEPNQGAHQ</sequence>
<dbReference type="AlphaFoldDB" id="A0A2K1QMQ2"/>
<keyword evidence="2" id="KW-0540">Nuclease</keyword>
<evidence type="ECO:0000256" key="1">
    <source>
        <dbReference type="ARBA" id="ARBA00006357"/>
    </source>
</evidence>
<dbReference type="InterPro" id="IPR034922">
    <property type="entry name" value="REX1-like_exo"/>
</dbReference>
<comment type="caution">
    <text evidence="7">The sequence shown here is derived from an EMBL/GenBank/DDBJ whole genome shotgun (WGS) entry which is preliminary data.</text>
</comment>
<dbReference type="OrthoDB" id="3996471at2759"/>
<feature type="domain" description="Exonuclease" evidence="6">
    <location>
        <begin position="421"/>
        <end position="611"/>
    </location>
</feature>
<proteinExistence type="inferred from homology"/>
<dbReference type="SMART" id="SM00479">
    <property type="entry name" value="EXOIII"/>
    <property type="match status" value="1"/>
</dbReference>
<evidence type="ECO:0000256" key="3">
    <source>
        <dbReference type="ARBA" id="ARBA00022801"/>
    </source>
</evidence>
<name>A0A2K1QMQ2_9PEZI</name>
<dbReference type="InParanoid" id="A0A2K1QMQ2"/>
<dbReference type="GO" id="GO:0005634">
    <property type="term" value="C:nucleus"/>
    <property type="evidence" value="ECO:0007669"/>
    <property type="project" value="TreeGrafter"/>
</dbReference>
<dbReference type="Proteomes" id="UP000243797">
    <property type="component" value="Unassembled WGS sequence"/>
</dbReference>
<dbReference type="CDD" id="cd06145">
    <property type="entry name" value="REX1_like"/>
    <property type="match status" value="1"/>
</dbReference>
<dbReference type="InterPro" id="IPR013520">
    <property type="entry name" value="Ribonucl_H"/>
</dbReference>
<evidence type="ECO:0000313" key="8">
    <source>
        <dbReference type="Proteomes" id="UP000243797"/>
    </source>
</evidence>
<evidence type="ECO:0000259" key="6">
    <source>
        <dbReference type="SMART" id="SM00479"/>
    </source>
</evidence>
<dbReference type="PANTHER" id="PTHR12801">
    <property type="entry name" value="RNA EXONUCLEASE REXO1 / RECO3 FAMILY MEMBER-RELATED"/>
    <property type="match status" value="1"/>
</dbReference>
<evidence type="ECO:0000313" key="7">
    <source>
        <dbReference type="EMBL" id="PNS16417.1"/>
    </source>
</evidence>
<dbReference type="GO" id="GO:0003676">
    <property type="term" value="F:nucleic acid binding"/>
    <property type="evidence" value="ECO:0007669"/>
    <property type="project" value="InterPro"/>
</dbReference>
<comment type="similarity">
    <text evidence="1">Belongs to the REXO1/REXO3 family.</text>
</comment>
<reference evidence="7 8" key="1">
    <citation type="submission" date="2017-06" db="EMBL/GenBank/DDBJ databases">
        <title>Draft genome sequence of a variant of Elsinoe murrayae.</title>
        <authorList>
            <person name="Cheng Q."/>
        </authorList>
    </citation>
    <scope>NUCLEOTIDE SEQUENCE [LARGE SCALE GENOMIC DNA]</scope>
    <source>
        <strain evidence="7 8">CQ-2017a</strain>
    </source>
</reference>
<keyword evidence="3" id="KW-0378">Hydrolase</keyword>
<evidence type="ECO:0000256" key="2">
    <source>
        <dbReference type="ARBA" id="ARBA00022722"/>
    </source>
</evidence>
<keyword evidence="8" id="KW-1185">Reference proteome</keyword>
<gene>
    <name evidence="7" type="ORF">CAC42_151</name>
</gene>
<dbReference type="STRING" id="2082308.A0A2K1QMQ2"/>
<dbReference type="InterPro" id="IPR047021">
    <property type="entry name" value="REXO1/3/4-like"/>
</dbReference>
<organism evidence="7 8">
    <name type="scientific">Sphaceloma murrayae</name>
    <dbReference type="NCBI Taxonomy" id="2082308"/>
    <lineage>
        <taxon>Eukaryota</taxon>
        <taxon>Fungi</taxon>
        <taxon>Dikarya</taxon>
        <taxon>Ascomycota</taxon>
        <taxon>Pezizomycotina</taxon>
        <taxon>Dothideomycetes</taxon>
        <taxon>Dothideomycetidae</taxon>
        <taxon>Myriangiales</taxon>
        <taxon>Elsinoaceae</taxon>
        <taxon>Sphaceloma</taxon>
    </lineage>
</organism>
<dbReference type="FunCoup" id="A0A2K1QMQ2">
    <property type="interactions" value="69"/>
</dbReference>